<dbReference type="AlphaFoldDB" id="A0A249W7J3"/>
<reference evidence="1" key="1">
    <citation type="submission" date="2017-09" db="EMBL/GenBank/DDBJ databases">
        <authorList>
            <person name="Ehlers B."/>
            <person name="Leendertz F.H."/>
        </authorList>
    </citation>
    <scope>NUCLEOTIDE SEQUENCE</scope>
    <source>
        <strain evidence="1">MAVP-26</strain>
    </source>
</reference>
<gene>
    <name evidence="1" type="ORF">YA91_18980</name>
</gene>
<proteinExistence type="predicted"/>
<name>A0A249W7J3_VIBPH</name>
<organism evidence="1">
    <name type="scientific">Vibrio parahaemolyticus</name>
    <dbReference type="NCBI Taxonomy" id="670"/>
    <lineage>
        <taxon>Bacteria</taxon>
        <taxon>Pseudomonadati</taxon>
        <taxon>Pseudomonadota</taxon>
        <taxon>Gammaproteobacteria</taxon>
        <taxon>Vibrionales</taxon>
        <taxon>Vibrionaceae</taxon>
        <taxon>Vibrio</taxon>
    </lineage>
</organism>
<dbReference type="EMBL" id="CP023248">
    <property type="protein sequence ID" value="ASZ52494.1"/>
    <property type="molecule type" value="Genomic_DNA"/>
</dbReference>
<evidence type="ECO:0000313" key="1">
    <source>
        <dbReference type="EMBL" id="ASZ52494.1"/>
    </source>
</evidence>
<protein>
    <submittedName>
        <fullName evidence="1">Uncharacterized protein</fullName>
    </submittedName>
</protein>
<sequence>MNGVTNTALKQFVFGLQTMVMCLHAHANEQRSGRQCVPTAAIEFWRSKMKRASNSYRLQMIKEVVIRREREACTDPMARYIHQLMDELPTSKLEVELNHRFAGNHFDEQAGGWVSDRWSMK</sequence>
<accession>A0A249W7J3</accession>